<accession>A0ABM8KAT6</accession>
<name>A0ABM8KAT6_9FLAO</name>
<dbReference type="NCBIfam" id="TIGR01200">
    <property type="entry name" value="GLPGLI"/>
    <property type="match status" value="1"/>
</dbReference>
<gene>
    <name evidence="1" type="ORF">CRDW_35290</name>
</gene>
<dbReference type="RefSeq" id="WP_271246512.1">
    <property type="nucleotide sequence ID" value="NZ_AP029022.1"/>
</dbReference>
<organism evidence="1 2">
    <name type="scientific">Chryseobacterium gambrini</name>
    <dbReference type="NCBI Taxonomy" id="373672"/>
    <lineage>
        <taxon>Bacteria</taxon>
        <taxon>Pseudomonadati</taxon>
        <taxon>Bacteroidota</taxon>
        <taxon>Flavobacteriia</taxon>
        <taxon>Flavobacteriales</taxon>
        <taxon>Weeksellaceae</taxon>
        <taxon>Chryseobacterium group</taxon>
        <taxon>Chryseobacterium</taxon>
    </lineage>
</organism>
<dbReference type="Proteomes" id="UP001380186">
    <property type="component" value="Chromosome"/>
</dbReference>
<evidence type="ECO:0000313" key="2">
    <source>
        <dbReference type="Proteomes" id="UP001380186"/>
    </source>
</evidence>
<keyword evidence="2" id="KW-1185">Reference proteome</keyword>
<dbReference type="Pfam" id="PF09697">
    <property type="entry name" value="Porph_ging"/>
    <property type="match status" value="1"/>
</dbReference>
<dbReference type="InterPro" id="IPR005901">
    <property type="entry name" value="GLPGLI"/>
</dbReference>
<reference evidence="1 2" key="1">
    <citation type="journal article" date="2020" name="Microbes Environ.">
        <title>Synthetic bacterial community of duckweed: a simple and stable system to study plant-microbe interactions.</title>
        <authorList>
            <person name="Ishizawa H."/>
            <person name="Tada M."/>
            <person name="Kuroda M."/>
            <person name="Inoue D."/>
            <person name="Futamata H."/>
            <person name="Ike M."/>
        </authorList>
    </citation>
    <scope>NUCLEOTIDE SEQUENCE [LARGE SCALE GENOMIC DNA]</scope>
    <source>
        <strain evidence="1 2">DW100</strain>
    </source>
</reference>
<dbReference type="EMBL" id="AP029022">
    <property type="protein sequence ID" value="BEV06155.1"/>
    <property type="molecule type" value="Genomic_DNA"/>
</dbReference>
<protein>
    <submittedName>
        <fullName evidence="1">GLPGLI family protein</fullName>
    </submittedName>
</protein>
<evidence type="ECO:0000313" key="1">
    <source>
        <dbReference type="EMBL" id="BEV06155.1"/>
    </source>
</evidence>
<sequence>MSKLKFKNVLFFIFLFCGTFFGFSQNYQIIYKISFRPQKEKPEYKTEYMRLETLSKSKSIFYNFLSKKDSIDIQEENKISYLKFTIIQENKNYKYYGNFNDLYFVFNEPLKTDWKVNNNTSDFNGYKVQEAKIELDGRRWTALFAPEIPINSGPYKFSGLPGLILKVYSEDGDYSFEMVELIKNISESYMDSFRTNKFVMVKKKKIQTFIFNFLKDPGSQNFKLVNSYGDEFGYSFSGEKDNAYREMNEYLKGVYRKYNNPIDGQIYLLIF</sequence>
<proteinExistence type="predicted"/>